<accession>A0A6G0XYR9</accession>
<protein>
    <submittedName>
        <fullName evidence="1">Uncharacterized protein</fullName>
    </submittedName>
</protein>
<keyword evidence="2" id="KW-1185">Reference proteome</keyword>
<proteinExistence type="predicted"/>
<sequence length="295" mass="33855">IIEYNMSEKRGRKRKVESDAIDAEIIKCKNDIISQDNQEIAGTKEDVWKTISETINSTYGTTITPASVRIRVALNRNGLMEKLGLPIMKKNALNTLGQDKNYVTDSSCSSDENEMDKRNNKKIIHFSITFSSEEWKCISPRPKSYIEKNGSRDYLILTPFEWSNLVQEHFYLHTGLPCSISFKKARVSEYGENFVSIHGRCKECNSTLQGYVKEVPSLNARVVMQCSYVGQFDILHSKKRRLMGSEMNRVLNATNKQKENASVYIRSEVNRLMKEGELCNILNFYYGPIVCCRNK</sequence>
<name>A0A6G0XYR9_APHCR</name>
<evidence type="ECO:0000313" key="1">
    <source>
        <dbReference type="EMBL" id="KAF0745953.1"/>
    </source>
</evidence>
<organism evidence="1 2">
    <name type="scientific">Aphis craccivora</name>
    <name type="common">Cowpea aphid</name>
    <dbReference type="NCBI Taxonomy" id="307492"/>
    <lineage>
        <taxon>Eukaryota</taxon>
        <taxon>Metazoa</taxon>
        <taxon>Ecdysozoa</taxon>
        <taxon>Arthropoda</taxon>
        <taxon>Hexapoda</taxon>
        <taxon>Insecta</taxon>
        <taxon>Pterygota</taxon>
        <taxon>Neoptera</taxon>
        <taxon>Paraneoptera</taxon>
        <taxon>Hemiptera</taxon>
        <taxon>Sternorrhyncha</taxon>
        <taxon>Aphidomorpha</taxon>
        <taxon>Aphidoidea</taxon>
        <taxon>Aphididae</taxon>
        <taxon>Aphidini</taxon>
        <taxon>Aphis</taxon>
        <taxon>Aphis</taxon>
    </lineage>
</organism>
<evidence type="ECO:0000313" key="2">
    <source>
        <dbReference type="Proteomes" id="UP000478052"/>
    </source>
</evidence>
<dbReference type="AlphaFoldDB" id="A0A6G0XYR9"/>
<dbReference type="EMBL" id="VUJU01007381">
    <property type="protein sequence ID" value="KAF0745953.1"/>
    <property type="molecule type" value="Genomic_DNA"/>
</dbReference>
<gene>
    <name evidence="1" type="ORF">FWK35_00028285</name>
</gene>
<reference evidence="1 2" key="1">
    <citation type="submission" date="2019-08" db="EMBL/GenBank/DDBJ databases">
        <title>Whole genome of Aphis craccivora.</title>
        <authorList>
            <person name="Voronova N.V."/>
            <person name="Shulinski R.S."/>
            <person name="Bandarenka Y.V."/>
            <person name="Zhorov D.G."/>
            <person name="Warner D."/>
        </authorList>
    </citation>
    <scope>NUCLEOTIDE SEQUENCE [LARGE SCALE GENOMIC DNA]</scope>
    <source>
        <strain evidence="1">180601</strain>
        <tissue evidence="1">Whole Body</tissue>
    </source>
</reference>
<dbReference type="OrthoDB" id="6643797at2759"/>
<comment type="caution">
    <text evidence="1">The sequence shown here is derived from an EMBL/GenBank/DDBJ whole genome shotgun (WGS) entry which is preliminary data.</text>
</comment>
<feature type="non-terminal residue" evidence="1">
    <location>
        <position position="1"/>
    </location>
</feature>
<dbReference type="Proteomes" id="UP000478052">
    <property type="component" value="Unassembled WGS sequence"/>
</dbReference>